<dbReference type="AlphaFoldDB" id="A0A1A8NXQ5"/>
<feature type="compositionally biased region" description="Basic and acidic residues" evidence="1">
    <location>
        <begin position="11"/>
        <end position="34"/>
    </location>
</feature>
<evidence type="ECO:0000256" key="1">
    <source>
        <dbReference type="SAM" id="MobiDB-lite"/>
    </source>
</evidence>
<proteinExistence type="predicted"/>
<organism evidence="2">
    <name type="scientific">Nothobranchius pienaari</name>
    <dbReference type="NCBI Taxonomy" id="704102"/>
    <lineage>
        <taxon>Eukaryota</taxon>
        <taxon>Metazoa</taxon>
        <taxon>Chordata</taxon>
        <taxon>Craniata</taxon>
        <taxon>Vertebrata</taxon>
        <taxon>Euteleostomi</taxon>
        <taxon>Actinopterygii</taxon>
        <taxon>Neopterygii</taxon>
        <taxon>Teleostei</taxon>
        <taxon>Neoteleostei</taxon>
        <taxon>Acanthomorphata</taxon>
        <taxon>Ovalentaria</taxon>
        <taxon>Atherinomorphae</taxon>
        <taxon>Cyprinodontiformes</taxon>
        <taxon>Nothobranchiidae</taxon>
        <taxon>Nothobranchius</taxon>
    </lineage>
</organism>
<protein>
    <submittedName>
        <fullName evidence="2">Uncharacterized protein</fullName>
    </submittedName>
</protein>
<feature type="non-terminal residue" evidence="2">
    <location>
        <position position="1"/>
    </location>
</feature>
<sequence length="46" mass="5562">VFFRYILILTRPHEDGTRKEKTSDNQRGRREEGGRKRRGTRMNETL</sequence>
<feature type="region of interest" description="Disordered" evidence="1">
    <location>
        <begin position="11"/>
        <end position="46"/>
    </location>
</feature>
<feature type="non-terminal residue" evidence="2">
    <location>
        <position position="46"/>
    </location>
</feature>
<accession>A0A1A8NXQ5</accession>
<gene>
    <name evidence="2" type="primary">Nfu_g_1_007695</name>
</gene>
<name>A0A1A8NXQ5_9TELE</name>
<dbReference type="EMBL" id="HAEG01005308">
    <property type="protein sequence ID" value="SBR73803.1"/>
    <property type="molecule type" value="Transcribed_RNA"/>
</dbReference>
<reference evidence="2" key="2">
    <citation type="submission" date="2016-06" db="EMBL/GenBank/DDBJ databases">
        <title>The genome of a short-lived fish provides insights into sex chromosome evolution and the genetic control of aging.</title>
        <authorList>
            <person name="Reichwald K."/>
            <person name="Felder M."/>
            <person name="Petzold A."/>
            <person name="Koch P."/>
            <person name="Groth M."/>
            <person name="Platzer M."/>
        </authorList>
    </citation>
    <scope>NUCLEOTIDE SEQUENCE</scope>
    <source>
        <tissue evidence="2">Brain</tissue>
    </source>
</reference>
<evidence type="ECO:0000313" key="2">
    <source>
        <dbReference type="EMBL" id="SBR73803.1"/>
    </source>
</evidence>
<reference evidence="2" key="1">
    <citation type="submission" date="2016-05" db="EMBL/GenBank/DDBJ databases">
        <authorList>
            <person name="Lavstsen T."/>
            <person name="Jespersen J.S."/>
        </authorList>
    </citation>
    <scope>NUCLEOTIDE SEQUENCE</scope>
    <source>
        <tissue evidence="2">Brain</tissue>
    </source>
</reference>